<feature type="compositionally biased region" description="Basic and acidic residues" evidence="1">
    <location>
        <begin position="78"/>
        <end position="101"/>
    </location>
</feature>
<proteinExistence type="predicted"/>
<feature type="compositionally biased region" description="Acidic residues" evidence="1">
    <location>
        <begin position="172"/>
        <end position="187"/>
    </location>
</feature>
<organism evidence="2 3">
    <name type="scientific">Sunguru virus</name>
    <dbReference type="NCBI Taxonomy" id="1491491"/>
    <lineage>
        <taxon>Viruses</taxon>
        <taxon>Riboviria</taxon>
        <taxon>Orthornavirae</taxon>
        <taxon>Negarnaviricota</taxon>
        <taxon>Haploviricotina</taxon>
        <taxon>Monjiviricetes</taxon>
        <taxon>Mononegavirales</taxon>
        <taxon>Rhabdoviridae</taxon>
        <taxon>Alpharhabdovirinae</taxon>
        <taxon>Sunrhavirus</taxon>
        <taxon>Sunrhavirus sunguru</taxon>
    </lineage>
</organism>
<evidence type="ECO:0000313" key="3">
    <source>
        <dbReference type="Proteomes" id="UP000160503"/>
    </source>
</evidence>
<name>A0A023T1I9_9RHAB</name>
<feature type="compositionally biased region" description="Polar residues" evidence="1">
    <location>
        <begin position="102"/>
        <end position="116"/>
    </location>
</feature>
<dbReference type="RefSeq" id="YP_009094436.1">
    <property type="nucleotide sequence ID" value="NC_025401.1"/>
</dbReference>
<feature type="region of interest" description="Disordered" evidence="1">
    <location>
        <begin position="167"/>
        <end position="191"/>
    </location>
</feature>
<dbReference type="Proteomes" id="UP000160503">
    <property type="component" value="Segment"/>
</dbReference>
<dbReference type="EMBL" id="KF395226">
    <property type="protein sequence ID" value="AHX81839.1"/>
    <property type="molecule type" value="Viral_cRNA"/>
</dbReference>
<sequence length="238" mass="26603">MIDESTTDRVCGIQKAIAGEQCHDGSDHILVGPNPEDIGVVGGSINQSPNMDPLATSQAGFSRNWIKSSMFLPWDSDTTARNDFVDPRGEVSSDRSREENSKSTPRAVQSDRNSPSGERDGNNIQFKRGWDAAMTAMEAEFKRLRLNLSIISSLNKLTLVPIPELTKRDQADQESEKEDDSEEEEEEQFSKSKFVKLVNRGCLKYKGRKVTSDRVDPTVLQQLKGPMSLKDWLKNVLV</sequence>
<keyword evidence="3" id="KW-1185">Reference proteome</keyword>
<dbReference type="KEGG" id="vg:21011886"/>
<feature type="region of interest" description="Disordered" evidence="1">
    <location>
        <begin position="77"/>
        <end position="125"/>
    </location>
</feature>
<dbReference type="GeneID" id="21011886"/>
<accession>A0A023T1I9</accession>
<protein>
    <submittedName>
        <fullName evidence="2">Phosphoprotein</fullName>
    </submittedName>
</protein>
<evidence type="ECO:0000256" key="1">
    <source>
        <dbReference type="SAM" id="MobiDB-lite"/>
    </source>
</evidence>
<evidence type="ECO:0000313" key="2">
    <source>
        <dbReference type="EMBL" id="AHX81839.1"/>
    </source>
</evidence>
<reference evidence="2 3" key="1">
    <citation type="journal article" date="2014" name="J. Gen. Virol.">
        <title>Sunguru virus: a novel virus in the family Rhabdoviridae isolated from a chicken in north-western Uganda.</title>
        <authorList>
            <person name="Ledermann J.P."/>
            <person name="Zeidner N."/>
            <person name="Borland E.M."/>
            <person name="Mutebi J.P."/>
            <person name="Lanciotti R.S."/>
            <person name="Miller B.R."/>
            <person name="Lutwama J.J."/>
            <person name="Tendo J.M."/>
            <person name="Andama V."/>
            <person name="Powers A.M."/>
        </authorList>
    </citation>
    <scope>NUCLEOTIDE SEQUENCE [LARGE SCALE GENOMIC DNA]</scope>
    <source>
        <strain evidence="2">Ug#41</strain>
    </source>
</reference>